<feature type="signal peptide" evidence="2">
    <location>
        <begin position="1"/>
        <end position="19"/>
    </location>
</feature>
<keyword evidence="1 2" id="KW-0732">Signal</keyword>
<dbReference type="PANTHER" id="PTHR33376:SF4">
    <property type="entry name" value="SIALIC ACID-BINDING PERIPLASMIC PROTEIN SIAP"/>
    <property type="match status" value="1"/>
</dbReference>
<dbReference type="NCBIfam" id="NF037995">
    <property type="entry name" value="TRAP_S1"/>
    <property type="match status" value="1"/>
</dbReference>
<evidence type="ECO:0000256" key="2">
    <source>
        <dbReference type="SAM" id="SignalP"/>
    </source>
</evidence>
<dbReference type="Pfam" id="PF03480">
    <property type="entry name" value="DctP"/>
    <property type="match status" value="1"/>
</dbReference>
<dbReference type="EMBL" id="JAAVNE010000066">
    <property type="protein sequence ID" value="NKC34126.1"/>
    <property type="molecule type" value="Genomic_DNA"/>
</dbReference>
<dbReference type="PANTHER" id="PTHR33376">
    <property type="match status" value="1"/>
</dbReference>
<gene>
    <name evidence="3" type="primary">dctP</name>
    <name evidence="3" type="ORF">HEQ75_24935</name>
</gene>
<keyword evidence="4" id="KW-1185">Reference proteome</keyword>
<evidence type="ECO:0000313" key="4">
    <source>
        <dbReference type="Proteomes" id="UP000787635"/>
    </source>
</evidence>
<organism evidence="3 4">
    <name type="scientific">Falsiroseomonas selenitidurans</name>
    <dbReference type="NCBI Taxonomy" id="2716335"/>
    <lineage>
        <taxon>Bacteria</taxon>
        <taxon>Pseudomonadati</taxon>
        <taxon>Pseudomonadota</taxon>
        <taxon>Alphaproteobacteria</taxon>
        <taxon>Acetobacterales</taxon>
        <taxon>Roseomonadaceae</taxon>
        <taxon>Falsiroseomonas</taxon>
    </lineage>
</organism>
<dbReference type="InterPro" id="IPR018389">
    <property type="entry name" value="DctP_fam"/>
</dbReference>
<dbReference type="InterPro" id="IPR038404">
    <property type="entry name" value="TRAP_DctP_sf"/>
</dbReference>
<sequence>MRRRSLIALAATLPMAAPAQTMPPLATPRQGAGQWIAATEYPAGAMPAEGLARLAEAALPLPITPRFDAPDGVRSAQMPRAVAEGRFAIGDAFAGALGEAAPVFLLSSLPFLATSAAEARKLLAAARPAYAAALETLGVALLHCTPWPPTGLWSRNPVTSPEDLRGLRVRTYDSTGTETLKALGAAAERMSFQAVAAGLANGSLDAVLSSGDGGAGRRLWEHLPHFCEIGYAMPVSLAFADPARLAALDEAQRAALEAAVVRTEAGLWTLLETRNAANQARMRQNGVTIEAPSPALLSALKAAGATAVAAWEAKAGTAGGEILAAYRAA</sequence>
<dbReference type="Proteomes" id="UP000787635">
    <property type="component" value="Unassembled WGS sequence"/>
</dbReference>
<evidence type="ECO:0000313" key="3">
    <source>
        <dbReference type="EMBL" id="NKC34126.1"/>
    </source>
</evidence>
<feature type="chain" id="PRO_5045106769" evidence="2">
    <location>
        <begin position="20"/>
        <end position="329"/>
    </location>
</feature>
<protein>
    <submittedName>
        <fullName evidence="3">TRAP transporter substrate-binding protein DctP</fullName>
    </submittedName>
</protein>
<accession>A0ABX1EAB9</accession>
<evidence type="ECO:0000256" key="1">
    <source>
        <dbReference type="ARBA" id="ARBA00022729"/>
    </source>
</evidence>
<dbReference type="Gene3D" id="3.40.190.170">
    <property type="entry name" value="Bacterial extracellular solute-binding protein, family 7"/>
    <property type="match status" value="1"/>
</dbReference>
<comment type="caution">
    <text evidence="3">The sequence shown here is derived from an EMBL/GenBank/DDBJ whole genome shotgun (WGS) entry which is preliminary data.</text>
</comment>
<reference evidence="3 4" key="1">
    <citation type="submission" date="2020-03" db="EMBL/GenBank/DDBJ databases">
        <title>Roseomonas selenitidurans sp. nov. isolated from urban soil.</title>
        <authorList>
            <person name="Liu H."/>
        </authorList>
    </citation>
    <scope>NUCLEOTIDE SEQUENCE [LARGE SCALE GENOMIC DNA]</scope>
    <source>
        <strain evidence="3 4">BU-1</strain>
    </source>
</reference>
<name>A0ABX1EAB9_9PROT</name>
<proteinExistence type="predicted"/>